<dbReference type="Proteomes" id="UP000565745">
    <property type="component" value="Unassembled WGS sequence"/>
</dbReference>
<keyword evidence="2" id="KW-1185">Reference proteome</keyword>
<dbReference type="EMBL" id="JACIFU010000003">
    <property type="protein sequence ID" value="MBB4175003.1"/>
    <property type="molecule type" value="Genomic_DNA"/>
</dbReference>
<protein>
    <recommendedName>
        <fullName evidence="3">Polysaccharide deacetylase</fullName>
    </recommendedName>
</protein>
<dbReference type="InterPro" id="IPR011330">
    <property type="entry name" value="Glyco_hydro/deAcase_b/a-brl"/>
</dbReference>
<evidence type="ECO:0000313" key="1">
    <source>
        <dbReference type="EMBL" id="MBB4175003.1"/>
    </source>
</evidence>
<dbReference type="CDD" id="cd10928">
    <property type="entry name" value="CE4_u4"/>
    <property type="match status" value="1"/>
</dbReference>
<sequence>MATWDDLEAELDLWHAAGEQPTFWWRDDDAEAPTDALGRLIALTGRHNAPLHLAVIPVAIDRGLAPMLKAAPHVWSTQHGFAHKNHEPKGMRASEVGVSRDLDLIHADLRTGWQRMQAAELPNLIPVIVPPWTRIGEQVLPHLNGWGYPVLSTFDRRPCPAPVAGLTHYNAHIEPLRWRPDARFAGEEKTLAQCVTHLRQRRTEGDASEPTGLLTHHLQTPDEVWDFCDALVTRLNHKNRVRWITLNDEMKEQSHG</sequence>
<dbReference type="AlphaFoldDB" id="A0A7W6M9M5"/>
<gene>
    <name evidence="1" type="ORF">GGR93_002791</name>
</gene>
<comment type="caution">
    <text evidence="1">The sequence shown here is derived from an EMBL/GenBank/DDBJ whole genome shotgun (WGS) entry which is preliminary data.</text>
</comment>
<organism evidence="1 2">
    <name type="scientific">Sulfitobacter noctilucicola</name>
    <dbReference type="NCBI Taxonomy" id="1342301"/>
    <lineage>
        <taxon>Bacteria</taxon>
        <taxon>Pseudomonadati</taxon>
        <taxon>Pseudomonadota</taxon>
        <taxon>Alphaproteobacteria</taxon>
        <taxon>Rhodobacterales</taxon>
        <taxon>Roseobacteraceae</taxon>
        <taxon>Sulfitobacter</taxon>
    </lineage>
</organism>
<evidence type="ECO:0008006" key="3">
    <source>
        <dbReference type="Google" id="ProtNLM"/>
    </source>
</evidence>
<accession>A0A7W6M9M5</accession>
<proteinExistence type="predicted"/>
<dbReference type="SUPFAM" id="SSF88713">
    <property type="entry name" value="Glycoside hydrolase/deacetylase"/>
    <property type="match status" value="1"/>
</dbReference>
<dbReference type="InterPro" id="IPR049591">
    <property type="entry name" value="CE4_u4-like"/>
</dbReference>
<name>A0A7W6M9M5_9RHOB</name>
<reference evidence="1 2" key="1">
    <citation type="submission" date="2020-08" db="EMBL/GenBank/DDBJ databases">
        <title>Genomic Encyclopedia of Type Strains, Phase IV (KMG-IV): sequencing the most valuable type-strain genomes for metagenomic binning, comparative biology and taxonomic classification.</title>
        <authorList>
            <person name="Goeker M."/>
        </authorList>
    </citation>
    <scope>NUCLEOTIDE SEQUENCE [LARGE SCALE GENOMIC DNA]</scope>
    <source>
        <strain evidence="1 2">DSM 101015</strain>
    </source>
</reference>
<dbReference type="RefSeq" id="WP_025055901.1">
    <property type="nucleotide sequence ID" value="NZ_JACIFU010000003.1"/>
</dbReference>
<dbReference type="OrthoDB" id="6086702at2"/>
<evidence type="ECO:0000313" key="2">
    <source>
        <dbReference type="Proteomes" id="UP000565745"/>
    </source>
</evidence>
<dbReference type="GO" id="GO:0005975">
    <property type="term" value="P:carbohydrate metabolic process"/>
    <property type="evidence" value="ECO:0007669"/>
    <property type="project" value="InterPro"/>
</dbReference>